<evidence type="ECO:0000256" key="1">
    <source>
        <dbReference type="SAM" id="MobiDB-lite"/>
    </source>
</evidence>
<sequence>MGCAPSGPSCKKGGVRLMATKLTFTKDQLYNLNTYFSKLVDESQNDSSNVFAIEAIVERLQAKFEYLLRMDALSTSSVGPEQGRSVVCVEEDASLPGFIRLKVLDVGAEVWREYMDVAGRLRRDLVKAKLANLLATAIKRDVGDPADDRICVSPGQVVDAETLDKILKQPDHSRIFYGPDGSLPEPRNHRVAMIEDSGGILLRIGLDGFKAHEVEGMYAVAVGPYCGARCENRATLWRVRVPAAEKIMSQHYAADSVPVLTESVLLEILYQLREGHTLNLSMRSKVTRKNGSSSPDRLRVVSRHILRTVHRWSLERAGPDPLTSWAPDTLSCHVLLALDELVAALKCQSLSPQTIFLYFKGGISYHEDAYTSDYRLLEFYLETLHYRSFSMIRDVPRPLDVMESELIVRWRDIIATLPRGNPNEDYGYSQKQLEYFSMILKQVLRAKDSLLQDHLDNRSYSNFPELSYCTTEQVENLVFLLKLILTQAKNYSHPIAERKLRMRDRCRESKSRKHYNTSSQFDYSVGLLIDIVRRDRETANTDLEAFSIMTKVLLQWLYFGMDYDRKYIEPILRPYLNNLFNSLHEHGWCAMSWKKRQEIYTSEMESLSTFCKSVITEDTSPANGLVDYLSKGWRWAENMTKMIERSGNSLRLIFLPTDRTIKYNLTFTEDKSLSSFSTWSKARSVSTIVRRKSIHCRTSELIDSLLTLRGTSVENKGHAELRDTSPLTYVALMSRSRARHRGPGDLISAMISLGKFRYRQVRPQYTFESVSEEMEDRRKLLTFRYNQEKQNRNCKSSSLEFIGVSSLGLFYTGNMNIVISITVVNGGAVSSGRPSMHNGFAFVHRRPESNLLDSPVQSSPGIRERRIIAEHQRQLEKEIQEMHDTLRRNALTRRRPCNVWDSNSLSSWNSSIDSIAGTISLRRYRAPIWDAIKGSSPAGSSPRADGNIEKNKFDEMISREDSPTWSTQDARRKLDHSESKNGDELPSWDTLEATLNRRLCNYGNALLESPETDENILRDVYNVEKGTQCGIQELIKQEATTFSWKLHGFRVIYLDRIGVSPSMLSITFTSLTPIYSLPINDYINNTRNGNVLTELCDIAVKTGRWTEQGRTMTSELNVTKVENSTGTMNLVSTISSSPPGVVAAAISASTAIPTNPSTTVTGGAAVTSTAKPDHHIYNASGYLVEHDELDHKLPATHELKITESFEVMLFHLKHSTMEDKNKGTPLCGTKRLWTNFVIRILGRVVC</sequence>
<feature type="region of interest" description="Disordered" evidence="1">
    <location>
        <begin position="934"/>
        <end position="987"/>
    </location>
</feature>
<name>A0A0N0U7E1_9HYME</name>
<evidence type="ECO:0000313" key="3">
    <source>
        <dbReference type="Proteomes" id="UP000053105"/>
    </source>
</evidence>
<feature type="compositionally biased region" description="Basic and acidic residues" evidence="1">
    <location>
        <begin position="969"/>
        <end position="983"/>
    </location>
</feature>
<evidence type="ECO:0000313" key="2">
    <source>
        <dbReference type="EMBL" id="KOX80494.1"/>
    </source>
</evidence>
<keyword evidence="3" id="KW-1185">Reference proteome</keyword>
<gene>
    <name evidence="2" type="ORF">WN51_12977</name>
</gene>
<proteinExistence type="predicted"/>
<dbReference type="OrthoDB" id="5948335at2759"/>
<reference evidence="2 3" key="1">
    <citation type="submission" date="2015-07" db="EMBL/GenBank/DDBJ databases">
        <title>The genome of Melipona quadrifasciata.</title>
        <authorList>
            <person name="Pan H."/>
            <person name="Kapheim K."/>
        </authorList>
    </citation>
    <scope>NUCLEOTIDE SEQUENCE [LARGE SCALE GENOMIC DNA]</scope>
    <source>
        <strain evidence="2">0111107301</strain>
        <tissue evidence="2">Whole body</tissue>
    </source>
</reference>
<protein>
    <submittedName>
        <fullName evidence="2">Uncharacterized protein</fullName>
    </submittedName>
</protein>
<dbReference type="STRING" id="166423.A0A0N0U7E1"/>
<feature type="compositionally biased region" description="Basic and acidic residues" evidence="1">
    <location>
        <begin position="946"/>
        <end position="962"/>
    </location>
</feature>
<dbReference type="AlphaFoldDB" id="A0A0N0U7E1"/>
<accession>A0A0N0U7E1</accession>
<organism evidence="2 3">
    <name type="scientific">Melipona quadrifasciata</name>
    <dbReference type="NCBI Taxonomy" id="166423"/>
    <lineage>
        <taxon>Eukaryota</taxon>
        <taxon>Metazoa</taxon>
        <taxon>Ecdysozoa</taxon>
        <taxon>Arthropoda</taxon>
        <taxon>Hexapoda</taxon>
        <taxon>Insecta</taxon>
        <taxon>Pterygota</taxon>
        <taxon>Neoptera</taxon>
        <taxon>Endopterygota</taxon>
        <taxon>Hymenoptera</taxon>
        <taxon>Apocrita</taxon>
        <taxon>Aculeata</taxon>
        <taxon>Apoidea</taxon>
        <taxon>Anthophila</taxon>
        <taxon>Apidae</taxon>
        <taxon>Melipona</taxon>
    </lineage>
</organism>
<dbReference type="Proteomes" id="UP000053105">
    <property type="component" value="Unassembled WGS sequence"/>
</dbReference>
<dbReference type="EMBL" id="KQ435700">
    <property type="protein sequence ID" value="KOX80494.1"/>
    <property type="molecule type" value="Genomic_DNA"/>
</dbReference>